<name>A0ABM6XV71_9PROT</name>
<proteinExistence type="predicted"/>
<dbReference type="Proteomes" id="UP000256971">
    <property type="component" value="Chromosome"/>
</dbReference>
<feature type="compositionally biased region" description="Basic and acidic residues" evidence="1">
    <location>
        <begin position="113"/>
        <end position="125"/>
    </location>
</feature>
<gene>
    <name evidence="2" type="ORF">DY252_04510</name>
</gene>
<evidence type="ECO:0000256" key="1">
    <source>
        <dbReference type="SAM" id="MobiDB-lite"/>
    </source>
</evidence>
<evidence type="ECO:0000313" key="3">
    <source>
        <dbReference type="Proteomes" id="UP000256971"/>
    </source>
</evidence>
<dbReference type="RefSeq" id="WP_064787477.1">
    <property type="nucleotide sequence ID" value="NZ_CP031555.1"/>
</dbReference>
<sequence length="125" mass="13776">MILKGLGVFYKFAPHNYLRAENTTHSTLDYVTLSGALTNSAPCTIAALQKLFAIMHRTICDPAIPPLREHFAGRHPDSIAESAQLAAKSTAPDRLSIYGYKHVTEKQTPARTHPIERPEATAHID</sequence>
<accession>A0ABM6XV71</accession>
<dbReference type="EMBL" id="CP031555">
    <property type="protein sequence ID" value="AXO13557.1"/>
    <property type="molecule type" value="Genomic_DNA"/>
</dbReference>
<reference evidence="2 3" key="1">
    <citation type="submission" date="2018-08" db="EMBL/GenBank/DDBJ databases">
        <title>Complete genome sequence of type strain Thalassospira indica MCCC 1A01103T, isolated from isolated from deep seawater of the Indian Ocean.</title>
        <authorList>
            <person name="Liu Y."/>
        </authorList>
    </citation>
    <scope>NUCLEOTIDE SEQUENCE [LARGE SCALE GENOMIC DNA]</scope>
    <source>
        <strain evidence="2 3">PB8BT</strain>
    </source>
</reference>
<keyword evidence="3" id="KW-1185">Reference proteome</keyword>
<evidence type="ECO:0000313" key="2">
    <source>
        <dbReference type="EMBL" id="AXO13557.1"/>
    </source>
</evidence>
<organism evidence="2 3">
    <name type="scientific">Thalassospira indica</name>
    <dbReference type="NCBI Taxonomy" id="1891279"/>
    <lineage>
        <taxon>Bacteria</taxon>
        <taxon>Pseudomonadati</taxon>
        <taxon>Pseudomonadota</taxon>
        <taxon>Alphaproteobacteria</taxon>
        <taxon>Rhodospirillales</taxon>
        <taxon>Thalassospiraceae</taxon>
        <taxon>Thalassospira</taxon>
    </lineage>
</organism>
<protein>
    <submittedName>
        <fullName evidence="2">Uncharacterized protein</fullName>
    </submittedName>
</protein>
<feature type="region of interest" description="Disordered" evidence="1">
    <location>
        <begin position="105"/>
        <end position="125"/>
    </location>
</feature>